<reference evidence="1 2" key="1">
    <citation type="submission" date="2016-10" db="EMBL/GenBank/DDBJ databases">
        <authorList>
            <person name="de Groot N.N."/>
        </authorList>
    </citation>
    <scope>NUCLEOTIDE SEQUENCE [LARGE SCALE GENOMIC DNA]</scope>
    <source>
        <strain evidence="1 2">GAS232</strain>
    </source>
</reference>
<sequence>MTDDFPHTWQASVLNGAPMIMPARHFVFPLAIAGEEEALARGALWLNVKPVDGSNFVAQCALGFSDKNLASGLWSTPNPDHLLAVAGGYAYRIPASQPEATALLPIRPVVSVHAAPEAEALILIGFHDAVILTPDGMWQSPKLTWEGVTEVAVDGTILRGKGWHMPSDKELPFALDLRTQTLTGGGFNP</sequence>
<evidence type="ECO:0000313" key="2">
    <source>
        <dbReference type="Proteomes" id="UP000182427"/>
    </source>
</evidence>
<protein>
    <submittedName>
        <fullName evidence="1">Uncharacterized protein</fullName>
    </submittedName>
</protein>
<proteinExistence type="predicted"/>
<evidence type="ECO:0000313" key="1">
    <source>
        <dbReference type="EMBL" id="SDE74496.1"/>
    </source>
</evidence>
<name>A0A1G7FF02_9BACT</name>
<dbReference type="EMBL" id="LT629690">
    <property type="protein sequence ID" value="SDE74496.1"/>
    <property type="molecule type" value="Genomic_DNA"/>
</dbReference>
<organism evidence="1 2">
    <name type="scientific">Terriglobus roseus</name>
    <dbReference type="NCBI Taxonomy" id="392734"/>
    <lineage>
        <taxon>Bacteria</taxon>
        <taxon>Pseudomonadati</taxon>
        <taxon>Acidobacteriota</taxon>
        <taxon>Terriglobia</taxon>
        <taxon>Terriglobales</taxon>
        <taxon>Acidobacteriaceae</taxon>
        <taxon>Terriglobus</taxon>
    </lineage>
</organism>
<accession>A0A1G7FF02</accession>
<dbReference type="Proteomes" id="UP000182427">
    <property type="component" value="Chromosome I"/>
</dbReference>
<gene>
    <name evidence="1" type="ORF">SAMN05444167_0316</name>
</gene>
<dbReference type="AlphaFoldDB" id="A0A1G7FF02"/>
<keyword evidence="2" id="KW-1185">Reference proteome</keyword>
<dbReference type="RefSeq" id="WP_231966681.1">
    <property type="nucleotide sequence ID" value="NZ_LT629690.1"/>
</dbReference>